<protein>
    <submittedName>
        <fullName evidence="4">Glycoside hydrolase family 3 C-terminal domain-containing protein</fullName>
    </submittedName>
</protein>
<reference evidence="4 5" key="1">
    <citation type="submission" date="2020-10" db="EMBL/GenBank/DDBJ databases">
        <title>Draft genome and description of Brachybacterium epidermidis sp nov.</title>
        <authorList>
            <person name="Boxberger M."/>
            <person name="La Scola B."/>
        </authorList>
    </citation>
    <scope>NUCLEOTIDE SEQUENCE [LARGE SCALE GENOMIC DNA]</scope>
    <source>
        <strain evidence="4 5">Marseille-Q2903</strain>
    </source>
</reference>
<evidence type="ECO:0000256" key="2">
    <source>
        <dbReference type="ARBA" id="ARBA00022801"/>
    </source>
</evidence>
<dbReference type="PANTHER" id="PTHR42715">
    <property type="entry name" value="BETA-GLUCOSIDASE"/>
    <property type="match status" value="1"/>
</dbReference>
<name>A0ABR9VY94_9MICO</name>
<dbReference type="InterPro" id="IPR001764">
    <property type="entry name" value="Glyco_hydro_3_N"/>
</dbReference>
<dbReference type="Gene3D" id="3.20.20.300">
    <property type="entry name" value="Glycoside hydrolase, family 3, N-terminal domain"/>
    <property type="match status" value="1"/>
</dbReference>
<comment type="similarity">
    <text evidence="1">Belongs to the glycosyl hydrolase 3 family.</text>
</comment>
<dbReference type="EMBL" id="JADEYR010000002">
    <property type="protein sequence ID" value="MBE9403159.1"/>
    <property type="molecule type" value="Genomic_DNA"/>
</dbReference>
<feature type="domain" description="Fibronectin type III-like" evidence="3">
    <location>
        <begin position="325"/>
        <end position="401"/>
    </location>
</feature>
<dbReference type="InterPro" id="IPR002772">
    <property type="entry name" value="Glyco_hydro_3_C"/>
</dbReference>
<organism evidence="4 5">
    <name type="scientific">Brachybacterium epidermidis</name>
    <dbReference type="NCBI Taxonomy" id="2781983"/>
    <lineage>
        <taxon>Bacteria</taxon>
        <taxon>Bacillati</taxon>
        <taxon>Actinomycetota</taxon>
        <taxon>Actinomycetes</taxon>
        <taxon>Micrococcales</taxon>
        <taxon>Dermabacteraceae</taxon>
        <taxon>Brachybacterium</taxon>
    </lineage>
</organism>
<dbReference type="Gene3D" id="3.40.50.1700">
    <property type="entry name" value="Glycoside hydrolase family 3 C-terminal domain"/>
    <property type="match status" value="1"/>
</dbReference>
<dbReference type="PANTHER" id="PTHR42715:SF10">
    <property type="entry name" value="BETA-GLUCOSIDASE"/>
    <property type="match status" value="1"/>
</dbReference>
<dbReference type="Pfam" id="PF14310">
    <property type="entry name" value="Fn3-like"/>
    <property type="match status" value="1"/>
</dbReference>
<gene>
    <name evidence="4" type="ORF">IOE58_02750</name>
</gene>
<dbReference type="Proteomes" id="UP000644727">
    <property type="component" value="Unassembled WGS sequence"/>
</dbReference>
<dbReference type="PRINTS" id="PR00133">
    <property type="entry name" value="GLHYDRLASE3"/>
</dbReference>
<dbReference type="Gene3D" id="2.60.40.10">
    <property type="entry name" value="Immunoglobulins"/>
    <property type="match status" value="1"/>
</dbReference>
<dbReference type="Pfam" id="PF00933">
    <property type="entry name" value="Glyco_hydro_3"/>
    <property type="match status" value="1"/>
</dbReference>
<dbReference type="InterPro" id="IPR013783">
    <property type="entry name" value="Ig-like_fold"/>
</dbReference>
<keyword evidence="5" id="KW-1185">Reference proteome</keyword>
<evidence type="ECO:0000313" key="5">
    <source>
        <dbReference type="Proteomes" id="UP000644727"/>
    </source>
</evidence>
<dbReference type="SUPFAM" id="SSF52279">
    <property type="entry name" value="Beta-D-glucan exohydrolase, C-terminal domain"/>
    <property type="match status" value="1"/>
</dbReference>
<dbReference type="InterPro" id="IPR036881">
    <property type="entry name" value="Glyco_hydro_3_C_sf"/>
</dbReference>
<sequence>MTDGLLSQSFTSAAADTDRSVDPDLVARARAMAAKGTVLLRNENDVLPFTAGTRLALFGRIQKDWIAVGYGSGGDVNPPYVTNLLDSLRESGRVEVDLQLAQQYEAWCEQNPADPGEHWGAWPRHYPEMPLDDDAVREAAGRNEAAVVVIGRAAGEDRDAELAGGSYYLTDAEHALLSQVTGAFDRTVVIVDGGNVIDLSWTENYPLDGVMIAWAGGMEGGRATADVLTGAVEPGGRLTATFARRYQDHPSAGHFGDADVTAYVEDVFVGYRYFETFAPEKVLFPFGSGLGYTRFDIKPTGVHADEGTILVRARVTNTGDRPGDEVVQVYVHKPSGELSQPLRALAAFGRTGELAPGESREMELPIAWADLASYDDAGATGHRSAYVLEAGSYRFHVGHDVRSAHDAGGVDITELRVVQQLEEAAAVDPAHGFERIVLEHDENGDPRIGYAPVPTRTTSLKQRILDRLPEAVDPPVGDEPTFEEVLEGTAGLDDFIATLTPRELADLTYGDVTMDSPLGAAGNAGALGGVSRALRDRGVIPAITTDGPSGIRLSTHASLLPCGTALASTWDPQAVQGLCARHGQEMSRKGSDILLGPGMNIQRDPLCGRNFEYFSEDPLVSGLTGAAQVNGIQSQGLAACPKHFACNNQEFKRSQVDVRVSERALREIYLRGFELMVRESSPWAIMTSYNKINGVWGHYHYDLITSILRGEWGFTGLVMTDWWMRMAQDPDFPALHDSGYRVRAGVDVLMPGSIHSQQPVRDEGVLESHRAQDGLTLGEMQEAARHVLGYLAAVRPQGHRMGRGEREEH</sequence>
<evidence type="ECO:0000259" key="3">
    <source>
        <dbReference type="SMART" id="SM01217"/>
    </source>
</evidence>
<accession>A0ABR9VY94</accession>
<dbReference type="InterPro" id="IPR050288">
    <property type="entry name" value="Cellulose_deg_GH3"/>
</dbReference>
<dbReference type="SUPFAM" id="SSF51445">
    <property type="entry name" value="(Trans)glycosidases"/>
    <property type="match status" value="1"/>
</dbReference>
<proteinExistence type="inferred from homology"/>
<evidence type="ECO:0000256" key="1">
    <source>
        <dbReference type="ARBA" id="ARBA00005336"/>
    </source>
</evidence>
<dbReference type="Pfam" id="PF01915">
    <property type="entry name" value="Glyco_hydro_3_C"/>
    <property type="match status" value="1"/>
</dbReference>
<dbReference type="GO" id="GO:0016787">
    <property type="term" value="F:hydrolase activity"/>
    <property type="evidence" value="ECO:0007669"/>
    <property type="project" value="UniProtKB-KW"/>
</dbReference>
<evidence type="ECO:0000313" key="4">
    <source>
        <dbReference type="EMBL" id="MBE9403159.1"/>
    </source>
</evidence>
<dbReference type="SMART" id="SM01217">
    <property type="entry name" value="Fn3_like"/>
    <property type="match status" value="1"/>
</dbReference>
<dbReference type="InterPro" id="IPR036962">
    <property type="entry name" value="Glyco_hydro_3_N_sf"/>
</dbReference>
<keyword evidence="2 4" id="KW-0378">Hydrolase</keyword>
<comment type="caution">
    <text evidence="4">The sequence shown here is derived from an EMBL/GenBank/DDBJ whole genome shotgun (WGS) entry which is preliminary data.</text>
</comment>
<dbReference type="RefSeq" id="WP_193864928.1">
    <property type="nucleotide sequence ID" value="NZ_JADEYR010000002.1"/>
</dbReference>
<dbReference type="InterPro" id="IPR026891">
    <property type="entry name" value="Fn3-like"/>
</dbReference>
<dbReference type="InterPro" id="IPR017853">
    <property type="entry name" value="GH"/>
</dbReference>